<feature type="transmembrane region" description="Helical" evidence="8">
    <location>
        <begin position="408"/>
        <end position="430"/>
    </location>
</feature>
<evidence type="ECO:0000256" key="8">
    <source>
        <dbReference type="SAM" id="Phobius"/>
    </source>
</evidence>
<dbReference type="InParanoid" id="A0A507AW22"/>
<dbReference type="PRINTS" id="PR00171">
    <property type="entry name" value="SUGRTRNSPORT"/>
</dbReference>
<evidence type="ECO:0000313" key="10">
    <source>
        <dbReference type="EMBL" id="TPX11913.1"/>
    </source>
</evidence>
<evidence type="ECO:0000259" key="9">
    <source>
        <dbReference type="PROSITE" id="PS50850"/>
    </source>
</evidence>
<gene>
    <name evidence="10" type="ORF">E0L32_007411</name>
</gene>
<feature type="transmembrane region" description="Helical" evidence="8">
    <location>
        <begin position="370"/>
        <end position="396"/>
    </location>
</feature>
<protein>
    <recommendedName>
        <fullName evidence="9">Major facilitator superfamily (MFS) profile domain-containing protein</fullName>
    </recommendedName>
</protein>
<feature type="transmembrane region" description="Helical" evidence="8">
    <location>
        <begin position="310"/>
        <end position="330"/>
    </location>
</feature>
<evidence type="ECO:0000256" key="6">
    <source>
        <dbReference type="ARBA" id="ARBA00023136"/>
    </source>
</evidence>
<keyword evidence="3 7" id="KW-0813">Transport</keyword>
<name>A0A507AW22_9PEZI</name>
<evidence type="ECO:0000256" key="4">
    <source>
        <dbReference type="ARBA" id="ARBA00022692"/>
    </source>
</evidence>
<feature type="transmembrane region" description="Helical" evidence="8">
    <location>
        <begin position="57"/>
        <end position="80"/>
    </location>
</feature>
<dbReference type="InterPro" id="IPR003663">
    <property type="entry name" value="Sugar/inositol_transpt"/>
</dbReference>
<proteinExistence type="inferred from homology"/>
<accession>A0A507AW22</accession>
<feature type="transmembrane region" description="Helical" evidence="8">
    <location>
        <begin position="268"/>
        <end position="290"/>
    </location>
</feature>
<dbReference type="GeneID" id="41974858"/>
<dbReference type="PROSITE" id="PS00216">
    <property type="entry name" value="SUGAR_TRANSPORT_1"/>
    <property type="match status" value="1"/>
</dbReference>
<dbReference type="SUPFAM" id="SSF103473">
    <property type="entry name" value="MFS general substrate transporter"/>
    <property type="match status" value="1"/>
</dbReference>
<feature type="transmembrane region" description="Helical" evidence="8">
    <location>
        <begin position="113"/>
        <end position="134"/>
    </location>
</feature>
<dbReference type="GO" id="GO:0005351">
    <property type="term" value="F:carbohydrate:proton symporter activity"/>
    <property type="evidence" value="ECO:0007669"/>
    <property type="project" value="TreeGrafter"/>
</dbReference>
<evidence type="ECO:0000256" key="3">
    <source>
        <dbReference type="ARBA" id="ARBA00022448"/>
    </source>
</evidence>
<dbReference type="PANTHER" id="PTHR48022">
    <property type="entry name" value="PLASTIDIC GLUCOSE TRANSPORTER 4"/>
    <property type="match status" value="1"/>
</dbReference>
<dbReference type="Pfam" id="PF00083">
    <property type="entry name" value="Sugar_tr"/>
    <property type="match status" value="1"/>
</dbReference>
<dbReference type="InterPro" id="IPR005829">
    <property type="entry name" value="Sugar_transporter_CS"/>
</dbReference>
<feature type="transmembrane region" description="Helical" evidence="8">
    <location>
        <begin position="178"/>
        <end position="199"/>
    </location>
</feature>
<comment type="caution">
    <text evidence="10">The sequence shown here is derived from an EMBL/GenBank/DDBJ whole genome shotgun (WGS) entry which is preliminary data.</text>
</comment>
<evidence type="ECO:0000256" key="1">
    <source>
        <dbReference type="ARBA" id="ARBA00004141"/>
    </source>
</evidence>
<dbReference type="GO" id="GO:0016020">
    <property type="term" value="C:membrane"/>
    <property type="evidence" value="ECO:0007669"/>
    <property type="project" value="UniProtKB-SubCell"/>
</dbReference>
<dbReference type="InterPro" id="IPR020846">
    <property type="entry name" value="MFS_dom"/>
</dbReference>
<sequence length="490" mass="53726">MVKTSRYNLSIVLFVALSSLTYGYAFSVFSTSIGQPGFYKYFDLALEGPGSDYTASILGAINALFSAGAAFGALSIAWLPDWIGRKLTIIIAGAISLVGGALVAGSANIPMLVVVRLLQGIGVGQCITITPIYLSEVAPPHRRGLLAGQNAVGLVIGYFLSSWVGYGAYYATNETFQWRFPLALSCLFPFVLLIGSPWVPESPRWLLWKDRADEAWTITERLHHDPNDDTQMQAREEFYQMKKQIEFDRQQDLSMWYMFKKPSLRRRILLGCGVLLGGQSCGPLVINSAYSDYGVLLYQGLGMTGSLPLLMYAIYVVVGASVNIIAAFIMDKVGRRPLFFIGFLGTTVAMACETALVSKYAGTDNKGGNAAAVFFLFLFVTIYGLAIDNTAFVYCAEIFPTMYRAKGMALGLFVYYVSSIAFLTPAATAMQNIGWKFYLVFTARLSLEEINAIFGDKVVVDLTNATAEERARMDSAILEKSAETGEHHEL</sequence>
<evidence type="ECO:0000256" key="5">
    <source>
        <dbReference type="ARBA" id="ARBA00022989"/>
    </source>
</evidence>
<dbReference type="InterPro" id="IPR036259">
    <property type="entry name" value="MFS_trans_sf"/>
</dbReference>
<dbReference type="RefSeq" id="XP_030993624.1">
    <property type="nucleotide sequence ID" value="XM_031142152.1"/>
</dbReference>
<keyword evidence="11" id="KW-1185">Reference proteome</keyword>
<comment type="subcellular location">
    <subcellularLocation>
        <location evidence="1">Membrane</location>
        <topology evidence="1">Multi-pass membrane protein</topology>
    </subcellularLocation>
</comment>
<feature type="transmembrane region" description="Helical" evidence="8">
    <location>
        <begin position="87"/>
        <end position="107"/>
    </location>
</feature>
<comment type="similarity">
    <text evidence="2 7">Belongs to the major facilitator superfamily. Sugar transporter (TC 2.A.1.1) family.</text>
</comment>
<organism evidence="10 11">
    <name type="scientific">Thyridium curvatum</name>
    <dbReference type="NCBI Taxonomy" id="1093900"/>
    <lineage>
        <taxon>Eukaryota</taxon>
        <taxon>Fungi</taxon>
        <taxon>Dikarya</taxon>
        <taxon>Ascomycota</taxon>
        <taxon>Pezizomycotina</taxon>
        <taxon>Sordariomycetes</taxon>
        <taxon>Sordariomycetidae</taxon>
        <taxon>Thyridiales</taxon>
        <taxon>Thyridiaceae</taxon>
        <taxon>Thyridium</taxon>
    </lineage>
</organism>
<keyword evidence="5 8" id="KW-1133">Transmembrane helix</keyword>
<dbReference type="NCBIfam" id="TIGR00879">
    <property type="entry name" value="SP"/>
    <property type="match status" value="1"/>
</dbReference>
<dbReference type="InterPro" id="IPR005828">
    <property type="entry name" value="MFS_sugar_transport-like"/>
</dbReference>
<feature type="transmembrane region" description="Helical" evidence="8">
    <location>
        <begin position="146"/>
        <end position="166"/>
    </location>
</feature>
<evidence type="ECO:0000256" key="2">
    <source>
        <dbReference type="ARBA" id="ARBA00010992"/>
    </source>
</evidence>
<dbReference type="PANTHER" id="PTHR48022:SF38">
    <property type="entry name" value="MAJOR FACILITATOR SUPERFAMILY (MFS) PROFILE DOMAIN-CONTAINING PROTEIN-RELATED"/>
    <property type="match status" value="1"/>
</dbReference>
<dbReference type="AlphaFoldDB" id="A0A507AW22"/>
<dbReference type="PROSITE" id="PS50850">
    <property type="entry name" value="MFS"/>
    <property type="match status" value="1"/>
</dbReference>
<dbReference type="OrthoDB" id="6612291at2759"/>
<dbReference type="PROSITE" id="PS00217">
    <property type="entry name" value="SUGAR_TRANSPORT_2"/>
    <property type="match status" value="1"/>
</dbReference>
<dbReference type="EMBL" id="SKBQ01000045">
    <property type="protein sequence ID" value="TPX11913.1"/>
    <property type="molecule type" value="Genomic_DNA"/>
</dbReference>
<feature type="domain" description="Major facilitator superfamily (MFS) profile" evidence="9">
    <location>
        <begin position="11"/>
        <end position="460"/>
    </location>
</feature>
<dbReference type="Proteomes" id="UP000319257">
    <property type="component" value="Unassembled WGS sequence"/>
</dbReference>
<evidence type="ECO:0000256" key="7">
    <source>
        <dbReference type="RuleBase" id="RU003346"/>
    </source>
</evidence>
<reference evidence="10 11" key="1">
    <citation type="submission" date="2019-06" db="EMBL/GenBank/DDBJ databases">
        <title>Draft genome sequence of the filamentous fungus Phialemoniopsis curvata isolated from diesel fuel.</title>
        <authorList>
            <person name="Varaljay V.A."/>
            <person name="Lyon W.J."/>
            <person name="Crouch A.L."/>
            <person name="Drake C.E."/>
            <person name="Hollomon J.M."/>
            <person name="Nadeau L.J."/>
            <person name="Nunn H.S."/>
            <person name="Stevenson B.S."/>
            <person name="Bojanowski C.L."/>
            <person name="Crookes-Goodson W.J."/>
        </authorList>
    </citation>
    <scope>NUCLEOTIDE SEQUENCE [LARGE SCALE GENOMIC DNA]</scope>
    <source>
        <strain evidence="10 11">D216</strain>
    </source>
</reference>
<evidence type="ECO:0000313" key="11">
    <source>
        <dbReference type="Proteomes" id="UP000319257"/>
    </source>
</evidence>
<keyword evidence="6 8" id="KW-0472">Membrane</keyword>
<feature type="transmembrane region" description="Helical" evidence="8">
    <location>
        <begin position="337"/>
        <end position="358"/>
    </location>
</feature>
<keyword evidence="4 8" id="KW-0812">Transmembrane</keyword>
<dbReference type="InterPro" id="IPR050360">
    <property type="entry name" value="MFS_Sugar_Transporters"/>
</dbReference>
<dbReference type="Gene3D" id="1.20.1250.20">
    <property type="entry name" value="MFS general substrate transporter like domains"/>
    <property type="match status" value="1"/>
</dbReference>